<protein>
    <submittedName>
        <fullName evidence="2">Uncharacterized protein</fullName>
    </submittedName>
</protein>
<accession>A0ABQ3BYA2</accession>
<feature type="region of interest" description="Disordered" evidence="1">
    <location>
        <begin position="1"/>
        <end position="47"/>
    </location>
</feature>
<proteinExistence type="predicted"/>
<keyword evidence="3" id="KW-1185">Reference proteome</keyword>
<sequence>MWQISTMKAATNRIPVREGSRAGKASEDGRVDEGVAARPRGDGAPASLSGRWLCGCKGPFMVTNMGRSA</sequence>
<organism evidence="2 3">
    <name type="scientific">Streptomyces rubiginosohelvolus</name>
    <dbReference type="NCBI Taxonomy" id="67362"/>
    <lineage>
        <taxon>Bacteria</taxon>
        <taxon>Bacillati</taxon>
        <taxon>Actinomycetota</taxon>
        <taxon>Actinomycetes</taxon>
        <taxon>Kitasatosporales</taxon>
        <taxon>Streptomycetaceae</taxon>
        <taxon>Streptomyces</taxon>
    </lineage>
</organism>
<feature type="compositionally biased region" description="Basic and acidic residues" evidence="1">
    <location>
        <begin position="15"/>
        <end position="41"/>
    </location>
</feature>
<evidence type="ECO:0000313" key="3">
    <source>
        <dbReference type="Proteomes" id="UP000624183"/>
    </source>
</evidence>
<dbReference type="Proteomes" id="UP000624183">
    <property type="component" value="Unassembled WGS sequence"/>
</dbReference>
<gene>
    <name evidence="2" type="ORF">GCM10010328_39260</name>
</gene>
<reference evidence="3" key="1">
    <citation type="journal article" date="2019" name="Int. J. Syst. Evol. Microbiol.">
        <title>The Global Catalogue of Microorganisms (GCM) 10K type strain sequencing project: providing services to taxonomists for standard genome sequencing and annotation.</title>
        <authorList>
            <consortium name="The Broad Institute Genomics Platform"/>
            <consortium name="The Broad Institute Genome Sequencing Center for Infectious Disease"/>
            <person name="Wu L."/>
            <person name="Ma J."/>
        </authorList>
    </citation>
    <scope>NUCLEOTIDE SEQUENCE [LARGE SCALE GENOMIC DNA]</scope>
    <source>
        <strain evidence="3">JCM 4602</strain>
    </source>
</reference>
<name>A0ABQ3BYA2_9ACTN</name>
<evidence type="ECO:0000256" key="1">
    <source>
        <dbReference type="SAM" id="MobiDB-lite"/>
    </source>
</evidence>
<evidence type="ECO:0000313" key="2">
    <source>
        <dbReference type="EMBL" id="GGZ60914.1"/>
    </source>
</evidence>
<dbReference type="EMBL" id="BMUW01000007">
    <property type="protein sequence ID" value="GGZ60914.1"/>
    <property type="molecule type" value="Genomic_DNA"/>
</dbReference>
<comment type="caution">
    <text evidence="2">The sequence shown here is derived from an EMBL/GenBank/DDBJ whole genome shotgun (WGS) entry which is preliminary data.</text>
</comment>